<gene>
    <name evidence="1" type="ORF">Gaeavirus33_2</name>
</gene>
<sequence length="438" mass="51872">MENIIANITNTSIKNIFKTLSPFIIKKIKYHNYNINKTALTEFTNNIKQLDKLYLSKNTSSKKLLNIILHRYILSNNVNESNYNKFFLNNIIEDDITGFINFDKFIKLIPTYKQHIINLKISDNIKHNLNIHITKVIEFITKDYNFIKISQSESGITMVNNKRGGKILITESKNNLNDLNIYQQNINLICFNVKELKDTSFFKKTNNFITIECGSFTIDNLSTLLHITHLITCAIKLLESYPSTIYECLYPIDYNKYYYKTFVNFLSFIKNKLNTDYSYNRFMIDLIKYYYIYSYYDYYFYFDTKFIKTIIDRISYKTEIFDEFCSELKSLFKLPSDMDNYPPFFKIDDNIDDLIYYSIEIPNYFKFYDLLNALIYVFGIEITDPTNIDIMNIVSVIKLGKQTIPKKVNVMPADDNNAFIELNIENSENYALMTEINE</sequence>
<protein>
    <submittedName>
        <fullName evidence="1">Uncharacterized protein</fullName>
    </submittedName>
</protein>
<organism evidence="1">
    <name type="scientific">Gaeavirus sp</name>
    <dbReference type="NCBI Taxonomy" id="2487767"/>
    <lineage>
        <taxon>Viruses</taxon>
        <taxon>Varidnaviria</taxon>
        <taxon>Bamfordvirae</taxon>
        <taxon>Nucleocytoviricota</taxon>
        <taxon>Megaviricetes</taxon>
        <taxon>Imitervirales</taxon>
        <taxon>Mimiviridae</taxon>
        <taxon>Klosneuvirinae</taxon>
    </lineage>
</organism>
<dbReference type="EMBL" id="MK072231">
    <property type="protein sequence ID" value="AYV80331.1"/>
    <property type="molecule type" value="Genomic_DNA"/>
</dbReference>
<reference evidence="1" key="1">
    <citation type="submission" date="2018-10" db="EMBL/GenBank/DDBJ databases">
        <title>Hidden diversity of soil giant viruses.</title>
        <authorList>
            <person name="Schulz F."/>
            <person name="Alteio L."/>
            <person name="Goudeau D."/>
            <person name="Ryan E.M."/>
            <person name="Malmstrom R.R."/>
            <person name="Blanchard J."/>
            <person name="Woyke T."/>
        </authorList>
    </citation>
    <scope>NUCLEOTIDE SEQUENCE</scope>
    <source>
        <strain evidence="1">GAV1</strain>
    </source>
</reference>
<name>A0A3G5A2B3_9VIRU</name>
<accession>A0A3G5A2B3</accession>
<evidence type="ECO:0000313" key="1">
    <source>
        <dbReference type="EMBL" id="AYV80331.1"/>
    </source>
</evidence>
<proteinExistence type="predicted"/>